<evidence type="ECO:0000313" key="4">
    <source>
        <dbReference type="EMBL" id="USF24942.1"/>
    </source>
</evidence>
<dbReference type="KEGG" id="msch:N508_002037"/>
<evidence type="ECO:0000313" key="5">
    <source>
        <dbReference type="Proteomes" id="UP000017429"/>
    </source>
</evidence>
<reference evidence="4" key="2">
    <citation type="submission" date="2022-05" db="EMBL/GenBank/DDBJ databases">
        <authorList>
            <person name="Proctor A.L."/>
            <person name="Phillips G.J."/>
            <person name="Wannemuehler M.J."/>
        </authorList>
    </citation>
    <scope>NUCLEOTIDE SEQUENCE</scope>
    <source>
        <strain evidence="4">ASF457</strain>
    </source>
</reference>
<keyword evidence="5" id="KW-1185">Reference proteome</keyword>
<dbReference type="PROSITE" id="PS50830">
    <property type="entry name" value="TNASE_3"/>
    <property type="match status" value="1"/>
</dbReference>
<dbReference type="GO" id="GO:0003676">
    <property type="term" value="F:nucleic acid binding"/>
    <property type="evidence" value="ECO:0007669"/>
    <property type="project" value="InterPro"/>
</dbReference>
<dbReference type="AlphaFoldDB" id="V2PXC1"/>
<keyword evidence="2" id="KW-0255">Endonuclease</keyword>
<dbReference type="SUPFAM" id="SSF50199">
    <property type="entry name" value="Staphylococcal nuclease"/>
    <property type="match status" value="1"/>
</dbReference>
<dbReference type="eggNOG" id="COG1525">
    <property type="taxonomic scope" value="Bacteria"/>
</dbReference>
<sequence length="186" mass="21410">MKRKKNTRFNLKPRTVAVIIIATIIGSMGGFLNDTLYDFSAVDENKITIKHINSIHDGDTINITTHNNKKVKIRLYGIDAPELKQPFGEQSQLCLEEMIKNQNISYIPRNKNKSTDKYGRTVAVIFKGNTNINLEMVKKGCAWNYMYYNKSLYTIFAQITAKNKKAGLWADNNPQAPWDYRKQTKQ</sequence>
<evidence type="ECO:0000256" key="2">
    <source>
        <dbReference type="ARBA" id="ARBA00022759"/>
    </source>
</evidence>
<dbReference type="PROSITE" id="PS01123">
    <property type="entry name" value="TNASE_1"/>
    <property type="match status" value="1"/>
</dbReference>
<dbReference type="Pfam" id="PF00565">
    <property type="entry name" value="SNase"/>
    <property type="match status" value="1"/>
</dbReference>
<dbReference type="GO" id="GO:0004519">
    <property type="term" value="F:endonuclease activity"/>
    <property type="evidence" value="ECO:0007669"/>
    <property type="project" value="UniProtKB-KW"/>
</dbReference>
<dbReference type="InterPro" id="IPR002071">
    <property type="entry name" value="Thermonucl_AS"/>
</dbReference>
<dbReference type="OrthoDB" id="9805504at2"/>
<dbReference type="PROSITE" id="PS01284">
    <property type="entry name" value="TNASE_2"/>
    <property type="match status" value="1"/>
</dbReference>
<dbReference type="PANTHER" id="PTHR12302:SF3">
    <property type="entry name" value="SERINE_THREONINE-PROTEIN KINASE 31"/>
    <property type="match status" value="1"/>
</dbReference>
<accession>V2PXC1</accession>
<evidence type="ECO:0000256" key="3">
    <source>
        <dbReference type="ARBA" id="ARBA00022801"/>
    </source>
</evidence>
<dbReference type="Proteomes" id="UP000017429">
    <property type="component" value="Chromosome"/>
</dbReference>
<evidence type="ECO:0000256" key="1">
    <source>
        <dbReference type="ARBA" id="ARBA00022722"/>
    </source>
</evidence>
<organism evidence="4 5">
    <name type="scientific">Mucispirillum schaedleri ASF457</name>
    <dbReference type="NCBI Taxonomy" id="1379858"/>
    <lineage>
        <taxon>Bacteria</taxon>
        <taxon>Pseudomonadati</taxon>
        <taxon>Deferribacterota</taxon>
        <taxon>Deferribacteres</taxon>
        <taxon>Deferribacterales</taxon>
        <taxon>Mucispirillaceae</taxon>
        <taxon>Mucispirillum</taxon>
    </lineage>
</organism>
<proteinExistence type="predicted"/>
<dbReference type="Gene3D" id="2.40.50.90">
    <property type="match status" value="1"/>
</dbReference>
<dbReference type="SMART" id="SM00318">
    <property type="entry name" value="SNc"/>
    <property type="match status" value="1"/>
</dbReference>
<dbReference type="EMBL" id="CP097562">
    <property type="protein sequence ID" value="USF24942.1"/>
    <property type="molecule type" value="Genomic_DNA"/>
</dbReference>
<gene>
    <name evidence="4" type="ORF">N508_002037</name>
</gene>
<keyword evidence="1" id="KW-0540">Nuclease</keyword>
<reference evidence="4" key="3">
    <citation type="submission" date="2022-06" db="EMBL/GenBank/DDBJ databases">
        <title>Resources to Facilitate Use of the Altered Schaedler Flora (ASF) Mouse Model to Study Microbiome Function.</title>
        <authorList>
            <person name="Proctor A."/>
            <person name="Parvinroo S."/>
            <person name="Richie T."/>
            <person name="Jia X."/>
            <person name="Lee S.T.M."/>
            <person name="Karp P.D."/>
            <person name="Paley S."/>
            <person name="Kostic A.D."/>
            <person name="Pierre J.F."/>
            <person name="Wannemuehler M.J."/>
            <person name="Phillips G.J."/>
        </authorList>
    </citation>
    <scope>NUCLEOTIDE SEQUENCE</scope>
    <source>
        <strain evidence="4">ASF457</strain>
    </source>
</reference>
<name>V2PXC1_9BACT</name>
<reference evidence="4" key="1">
    <citation type="journal article" date="2014" name="Genome Announc.">
        <title>Draft genome sequences of the altered schaedler flora, a defined bacterial community from gnotobiotic mice.</title>
        <authorList>
            <person name="Wannemuehler M.J."/>
            <person name="Overstreet A.M."/>
            <person name="Ward D.V."/>
            <person name="Phillips G.J."/>
        </authorList>
    </citation>
    <scope>NUCLEOTIDE SEQUENCE</scope>
    <source>
        <strain evidence="4">ASF457</strain>
    </source>
</reference>
<dbReference type="PANTHER" id="PTHR12302">
    <property type="entry name" value="EBNA2 BINDING PROTEIN P100"/>
    <property type="match status" value="1"/>
</dbReference>
<keyword evidence="3" id="KW-0378">Hydrolase</keyword>
<dbReference type="InterPro" id="IPR035437">
    <property type="entry name" value="SNase_OB-fold_sf"/>
</dbReference>
<dbReference type="GO" id="GO:0016787">
    <property type="term" value="F:hydrolase activity"/>
    <property type="evidence" value="ECO:0007669"/>
    <property type="project" value="UniProtKB-KW"/>
</dbReference>
<protein>
    <submittedName>
        <fullName evidence="4">Uncharacterized protein</fullName>
    </submittedName>
</protein>
<dbReference type="RefSeq" id="WP_023276580.1">
    <property type="nucleotide sequence ID" value="NZ_CP097562.1"/>
</dbReference>
<dbReference type="InterPro" id="IPR016071">
    <property type="entry name" value="Staphylococal_nuclease_OB-fold"/>
</dbReference>